<dbReference type="InterPro" id="IPR002220">
    <property type="entry name" value="DapA-like"/>
</dbReference>
<comment type="similarity">
    <text evidence="2">Belongs to the DapA family.</text>
</comment>
<dbReference type="SUPFAM" id="SSF51569">
    <property type="entry name" value="Aldolase"/>
    <property type="match status" value="1"/>
</dbReference>
<dbReference type="Pfam" id="PF00701">
    <property type="entry name" value="DHDPS"/>
    <property type="match status" value="1"/>
</dbReference>
<dbReference type="PIRSF" id="PIRSF001365">
    <property type="entry name" value="DHDPS"/>
    <property type="match status" value="1"/>
</dbReference>
<dbReference type="PRINTS" id="PR00146">
    <property type="entry name" value="DHPICSNTHASE"/>
</dbReference>
<dbReference type="Proteomes" id="UP000295696">
    <property type="component" value="Unassembled WGS sequence"/>
</dbReference>
<feature type="binding site" evidence="4">
    <location>
        <position position="211"/>
    </location>
    <ligand>
        <name>pyruvate</name>
        <dbReference type="ChEBI" id="CHEBI:15361"/>
    </ligand>
</feature>
<gene>
    <name evidence="5" type="ORF">EDD52_102307</name>
</gene>
<dbReference type="CDD" id="cd00408">
    <property type="entry name" value="DHDPS-like"/>
    <property type="match status" value="1"/>
</dbReference>
<feature type="active site" description="Schiff-base intermediate with substrate" evidence="3">
    <location>
        <position position="170"/>
    </location>
</feature>
<dbReference type="InterPro" id="IPR013785">
    <property type="entry name" value="Aldolase_TIM"/>
</dbReference>
<evidence type="ECO:0000313" key="6">
    <source>
        <dbReference type="Proteomes" id="UP000295696"/>
    </source>
</evidence>
<protein>
    <submittedName>
        <fullName evidence="5">4-hydroxy-tetrahydrodipicolinate synthase</fullName>
    </submittedName>
</protein>
<dbReference type="AlphaFoldDB" id="A0A4R3JLM5"/>
<keyword evidence="6" id="KW-1185">Reference proteome</keyword>
<dbReference type="GO" id="GO:0008840">
    <property type="term" value="F:4-hydroxy-tetrahydrodipicolinate synthase activity"/>
    <property type="evidence" value="ECO:0007669"/>
    <property type="project" value="TreeGrafter"/>
</dbReference>
<comment type="caution">
    <text evidence="5">The sequence shown here is derived from an EMBL/GenBank/DDBJ whole genome shotgun (WGS) entry which is preliminary data.</text>
</comment>
<dbReference type="PANTHER" id="PTHR12128:SF67">
    <property type="entry name" value="BLR3884 PROTEIN"/>
    <property type="match status" value="1"/>
</dbReference>
<dbReference type="RefSeq" id="WP_132242607.1">
    <property type="nucleotide sequence ID" value="NZ_SLZU01000002.1"/>
</dbReference>
<dbReference type="PANTHER" id="PTHR12128">
    <property type="entry name" value="DIHYDRODIPICOLINATE SYNTHASE"/>
    <property type="match status" value="1"/>
</dbReference>
<dbReference type="EMBL" id="SLZU01000002">
    <property type="protein sequence ID" value="TCS66490.1"/>
    <property type="molecule type" value="Genomic_DNA"/>
</dbReference>
<organism evidence="5 6">
    <name type="scientific">Primorskyibacter sedentarius</name>
    <dbReference type="NCBI Taxonomy" id="745311"/>
    <lineage>
        <taxon>Bacteria</taxon>
        <taxon>Pseudomonadati</taxon>
        <taxon>Pseudomonadota</taxon>
        <taxon>Alphaproteobacteria</taxon>
        <taxon>Rhodobacterales</taxon>
        <taxon>Roseobacteraceae</taxon>
        <taxon>Primorskyibacter</taxon>
    </lineage>
</organism>
<dbReference type="SMART" id="SM01130">
    <property type="entry name" value="DHDPS"/>
    <property type="match status" value="1"/>
</dbReference>
<keyword evidence="1 2" id="KW-0456">Lyase</keyword>
<feature type="active site" description="Proton donor/acceptor" evidence="3">
    <location>
        <position position="140"/>
    </location>
</feature>
<reference evidence="5 6" key="1">
    <citation type="submission" date="2019-03" db="EMBL/GenBank/DDBJ databases">
        <title>Genomic Encyclopedia of Type Strains, Phase IV (KMG-IV): sequencing the most valuable type-strain genomes for metagenomic binning, comparative biology and taxonomic classification.</title>
        <authorList>
            <person name="Goeker M."/>
        </authorList>
    </citation>
    <scope>NUCLEOTIDE SEQUENCE [LARGE SCALE GENOMIC DNA]</scope>
    <source>
        <strain evidence="5 6">DSM 104836</strain>
    </source>
</reference>
<evidence type="ECO:0000256" key="3">
    <source>
        <dbReference type="PIRSR" id="PIRSR001365-1"/>
    </source>
</evidence>
<accession>A0A4R3JLM5</accession>
<sequence>MTTAEFGVNCAAATPVDRDGALRLDLFSAHCKALLEEGCHGIALLGTTGEANSFSVAERKALLESALEAGIRGDQLLPGTSSCNLSDTIKLTRHAVQAGAKACVLLPPFYYKGVSDEGLFRFFANAIEGVAEERLRVILYHIPQVTQVPISHDLIARLRDAFPDVVVGIKDSAGEISNMTAMVERFPGFAVLAGADPLLLPLLQSGGAGCITATSNLRADALRVIWDNWCDPNAQAKVAAAQDRVNDWRSLSNTYVQLPTVKTMLSRSRENEAWRNLRAPFVPLSDDEASVVWTQMEQLNG</sequence>
<evidence type="ECO:0000256" key="1">
    <source>
        <dbReference type="ARBA" id="ARBA00023239"/>
    </source>
</evidence>
<proteinExistence type="inferred from homology"/>
<evidence type="ECO:0000313" key="5">
    <source>
        <dbReference type="EMBL" id="TCS66490.1"/>
    </source>
</evidence>
<dbReference type="Gene3D" id="3.20.20.70">
    <property type="entry name" value="Aldolase class I"/>
    <property type="match status" value="1"/>
</dbReference>
<feature type="binding site" evidence="4">
    <location>
        <position position="48"/>
    </location>
    <ligand>
        <name>pyruvate</name>
        <dbReference type="ChEBI" id="CHEBI:15361"/>
    </ligand>
</feature>
<evidence type="ECO:0000256" key="2">
    <source>
        <dbReference type="PIRNR" id="PIRNR001365"/>
    </source>
</evidence>
<evidence type="ECO:0000256" key="4">
    <source>
        <dbReference type="PIRSR" id="PIRSR001365-2"/>
    </source>
</evidence>
<dbReference type="OrthoDB" id="9782828at2"/>
<name>A0A4R3JLM5_9RHOB</name>